<dbReference type="InterPro" id="IPR036188">
    <property type="entry name" value="FAD/NAD-bd_sf"/>
</dbReference>
<dbReference type="SUPFAM" id="SSF51905">
    <property type="entry name" value="FAD/NAD(P)-binding domain"/>
    <property type="match status" value="1"/>
</dbReference>
<name>A0A3A8GKV2_9GAMM</name>
<dbReference type="PANTHER" id="PTHR10742">
    <property type="entry name" value="FLAVIN MONOAMINE OXIDASE"/>
    <property type="match status" value="1"/>
</dbReference>
<dbReference type="Proteomes" id="UP000281084">
    <property type="component" value="Unassembled WGS sequence"/>
</dbReference>
<dbReference type="GO" id="GO:0050361">
    <property type="term" value="F:tryptophan 2-monooxygenase activity"/>
    <property type="evidence" value="ECO:0007669"/>
    <property type="project" value="UniProtKB-EC"/>
</dbReference>
<evidence type="ECO:0000313" key="9">
    <source>
        <dbReference type="Proteomes" id="UP000281084"/>
    </source>
</evidence>
<dbReference type="SUPFAM" id="SSF54373">
    <property type="entry name" value="FAD-linked reductases, C-terminal domain"/>
    <property type="match status" value="1"/>
</dbReference>
<comment type="caution">
    <text evidence="8">The sequence shown here is derived from an EMBL/GenBank/DDBJ whole genome shotgun (WGS) entry which is preliminary data.</text>
</comment>
<evidence type="ECO:0000256" key="6">
    <source>
        <dbReference type="ARBA" id="ARBA00047321"/>
    </source>
</evidence>
<evidence type="ECO:0000256" key="1">
    <source>
        <dbReference type="ARBA" id="ARBA00004814"/>
    </source>
</evidence>
<dbReference type="AlphaFoldDB" id="A0A3A8GKV2"/>
<dbReference type="InterPro" id="IPR002937">
    <property type="entry name" value="Amino_oxidase"/>
</dbReference>
<comment type="catalytic activity">
    <reaction evidence="6">
        <text>L-tryptophan + O2 = indole-3-acetamide + CO2 + H2O</text>
        <dbReference type="Rhea" id="RHEA:16165"/>
        <dbReference type="ChEBI" id="CHEBI:15377"/>
        <dbReference type="ChEBI" id="CHEBI:15379"/>
        <dbReference type="ChEBI" id="CHEBI:16031"/>
        <dbReference type="ChEBI" id="CHEBI:16526"/>
        <dbReference type="ChEBI" id="CHEBI:57912"/>
        <dbReference type="EC" id="1.13.12.3"/>
    </reaction>
</comment>
<comment type="similarity">
    <text evidence="2">Belongs to the tryptophan 2-monooxygenase family.</text>
</comment>
<evidence type="ECO:0000256" key="4">
    <source>
        <dbReference type="ARBA" id="ARBA00017871"/>
    </source>
</evidence>
<dbReference type="InterPro" id="IPR050281">
    <property type="entry name" value="Flavin_monoamine_oxidase"/>
</dbReference>
<dbReference type="GO" id="GO:0009851">
    <property type="term" value="P:auxin biosynthetic process"/>
    <property type="evidence" value="ECO:0007669"/>
    <property type="project" value="UniProtKB-KW"/>
</dbReference>
<evidence type="ECO:0000256" key="5">
    <source>
        <dbReference type="ARBA" id="ARBA00023070"/>
    </source>
</evidence>
<proteinExistence type="inferred from homology"/>
<accession>A0A3A8GKV2</accession>
<dbReference type="EMBL" id="RAXZ01000001">
    <property type="protein sequence ID" value="RKG55694.1"/>
    <property type="molecule type" value="Genomic_DNA"/>
</dbReference>
<evidence type="ECO:0000256" key="3">
    <source>
        <dbReference type="ARBA" id="ARBA00012535"/>
    </source>
</evidence>
<sequence length="435" mass="49379">MKKNNNCGLPIYIIGAGIAGISCAKQLQDAGKSVIILESRDRIGGRIDSNKMNDDIFDLGASWIHGIQNNPIWTLSQKFKIKTQVFNYDQPQYFHANGQLFTKYEVQVFENYIEKIQSLLLESEHESALLAVQNILNSLDDQNHAFSAQDLKMLLLSFFQYVANDPYATDLEQLSSQYQNYEGYFEGDEVIFPEGYTQVIHHLAQDLDIKFNVKVQKISLKSGYVEIEDQHHQIFQASQIVVAVPLGVLKHGHLQFSPPLADPYRHAINNMGFGSFNKVFFQLDTVLPLHSSSLEMNSSTLYWSNNKLFNLLDLTHIYQKPTYLMLFGGSASVFMDHANDNAVWDMIKQSLQNTFKTTIGQPKDLIITRWGSDPNSYGSFSFPALHHNQKLTQVFENHIDGKVFFAGEHCSLKYAGTVHGAYINGYETAQRILNL</sequence>
<protein>
    <recommendedName>
        <fullName evidence="4">Tryptophan 2-monooxygenase</fullName>
        <ecNumber evidence="3">1.13.12.3</ecNumber>
    </recommendedName>
</protein>
<dbReference type="Gene3D" id="3.90.660.10">
    <property type="match status" value="1"/>
</dbReference>
<dbReference type="RefSeq" id="WP_120366538.1">
    <property type="nucleotide sequence ID" value="NZ_RAXZ01000001.1"/>
</dbReference>
<gene>
    <name evidence="8" type="ORF">D7V64_00910</name>
</gene>
<evidence type="ECO:0000256" key="2">
    <source>
        <dbReference type="ARBA" id="ARBA00005833"/>
    </source>
</evidence>
<dbReference type="Pfam" id="PF01593">
    <property type="entry name" value="Amino_oxidase"/>
    <property type="match status" value="1"/>
</dbReference>
<dbReference type="PROSITE" id="PS51257">
    <property type="entry name" value="PROKAR_LIPOPROTEIN"/>
    <property type="match status" value="1"/>
</dbReference>
<feature type="domain" description="Amine oxidase" evidence="7">
    <location>
        <begin position="18"/>
        <end position="433"/>
    </location>
</feature>
<dbReference type="Gene3D" id="3.50.50.60">
    <property type="entry name" value="FAD/NAD(P)-binding domain"/>
    <property type="match status" value="1"/>
</dbReference>
<dbReference type="PANTHER" id="PTHR10742:SF410">
    <property type="entry name" value="LYSINE-SPECIFIC HISTONE DEMETHYLASE 2"/>
    <property type="match status" value="1"/>
</dbReference>
<dbReference type="EC" id="1.13.12.3" evidence="3"/>
<evidence type="ECO:0000313" key="8">
    <source>
        <dbReference type="EMBL" id="RKG55694.1"/>
    </source>
</evidence>
<reference evidence="8 9" key="1">
    <citation type="submission" date="2018-09" db="EMBL/GenBank/DDBJ databases">
        <title>The draft genome of Acinetobacter spp. strains.</title>
        <authorList>
            <person name="Qin J."/>
            <person name="Feng Y."/>
            <person name="Zong Z."/>
        </authorList>
    </citation>
    <scope>NUCLEOTIDE SEQUENCE [LARGE SCALE GENOMIC DNA]</scope>
    <source>
        <strain evidence="8 9">WCHAc060002</strain>
    </source>
</reference>
<keyword evidence="5" id="KW-0073">Auxin biosynthesis</keyword>
<organism evidence="8 9">
    <name type="scientific">Acinetobacter cumulans</name>
    <dbReference type="NCBI Taxonomy" id="2136182"/>
    <lineage>
        <taxon>Bacteria</taxon>
        <taxon>Pseudomonadati</taxon>
        <taxon>Pseudomonadota</taxon>
        <taxon>Gammaproteobacteria</taxon>
        <taxon>Moraxellales</taxon>
        <taxon>Moraxellaceae</taxon>
        <taxon>Acinetobacter</taxon>
    </lineage>
</organism>
<evidence type="ECO:0000259" key="7">
    <source>
        <dbReference type="Pfam" id="PF01593"/>
    </source>
</evidence>
<comment type="pathway">
    <text evidence="1">Plant hormone metabolism; auxin biosynthesis.</text>
</comment>